<dbReference type="Pfam" id="PF05569">
    <property type="entry name" value="Peptidase_M56"/>
    <property type="match status" value="1"/>
</dbReference>
<evidence type="ECO:0000259" key="2">
    <source>
        <dbReference type="Pfam" id="PF01551"/>
    </source>
</evidence>
<feature type="transmembrane region" description="Helical" evidence="1">
    <location>
        <begin position="277"/>
        <end position="296"/>
    </location>
</feature>
<feature type="domain" description="Peptidase M56" evidence="3">
    <location>
        <begin position="144"/>
        <end position="266"/>
    </location>
</feature>
<dbReference type="GO" id="GO:0004222">
    <property type="term" value="F:metalloendopeptidase activity"/>
    <property type="evidence" value="ECO:0007669"/>
    <property type="project" value="TreeGrafter"/>
</dbReference>
<feature type="transmembrane region" description="Helical" evidence="1">
    <location>
        <begin position="99"/>
        <end position="120"/>
    </location>
</feature>
<protein>
    <submittedName>
        <fullName evidence="4">Peptidoglycan DD-metalloendopeptidase family protein</fullName>
    </submittedName>
</protein>
<dbReference type="PANTHER" id="PTHR21666:SF270">
    <property type="entry name" value="MUREIN HYDROLASE ACTIVATOR ENVC"/>
    <property type="match status" value="1"/>
</dbReference>
<dbReference type="InterPro" id="IPR050570">
    <property type="entry name" value="Cell_wall_metabolism_enzyme"/>
</dbReference>
<evidence type="ECO:0000313" key="5">
    <source>
        <dbReference type="Proteomes" id="UP001060919"/>
    </source>
</evidence>
<dbReference type="InterPro" id="IPR011055">
    <property type="entry name" value="Dup_hybrid_motif"/>
</dbReference>
<reference evidence="4" key="1">
    <citation type="submission" date="2022-09" db="EMBL/GenBank/DDBJ databases">
        <title>Aureispira anguillicida sp. nov., isolated from Leptocephalus of Japanese eel Anguilla japonica.</title>
        <authorList>
            <person name="Yuasa K."/>
            <person name="Mekata T."/>
            <person name="Ikunari K."/>
        </authorList>
    </citation>
    <scope>NUCLEOTIDE SEQUENCE</scope>
    <source>
        <strain evidence="4">EL160426</strain>
    </source>
</reference>
<dbReference type="EMBL" id="AP026867">
    <property type="protein sequence ID" value="BDS12208.1"/>
    <property type="molecule type" value="Genomic_DNA"/>
</dbReference>
<gene>
    <name evidence="4" type="ORF">AsAng_0029230</name>
</gene>
<feature type="domain" description="M23ase beta-sheet core" evidence="2">
    <location>
        <begin position="336"/>
        <end position="431"/>
    </location>
</feature>
<dbReference type="PANTHER" id="PTHR21666">
    <property type="entry name" value="PEPTIDASE-RELATED"/>
    <property type="match status" value="1"/>
</dbReference>
<name>A0A915YFK0_9BACT</name>
<keyword evidence="1" id="KW-0812">Transmembrane</keyword>
<dbReference type="RefSeq" id="WP_264793310.1">
    <property type="nucleotide sequence ID" value="NZ_AP026867.1"/>
</dbReference>
<evidence type="ECO:0000313" key="4">
    <source>
        <dbReference type="EMBL" id="BDS12208.1"/>
    </source>
</evidence>
<dbReference type="AlphaFoldDB" id="A0A915YFK0"/>
<dbReference type="Proteomes" id="UP001060919">
    <property type="component" value="Chromosome"/>
</dbReference>
<dbReference type="Pfam" id="PF01551">
    <property type="entry name" value="Peptidase_M23"/>
    <property type="match status" value="1"/>
</dbReference>
<sequence>MAEFFRSICFSAIALGVFMLCYRFLLQKHCSFKAQRLALMLILLAVFVLPFIQMHDWGDWLPNLSIHAIELTKWEDLSSTAWSTEKLPVVHQSLTWADFWLFLSWGYCLGLMMVGGRFCIQILSVLRTLFSAEIRLKNGYKYVLVERPRVAAAFMGYIFISKDIWQSDDYLLIAQHEEVHVRQWHSIDRVLTEVLYVFQWFNPFIYWFRRDLTELHEYLADQGVVKSGVDPIFYQQLIMKYATNSKLASFGNQFNHSLTLKRITMIAHYNQLENKSFYRIFLLIPIFIALNCLVGFQSKTTTSTNGAFILPIKTGDFKSLVGYGMRMHPIYKVKKLHTGVDFIAAEGTVVLAVKDGKVTRLEEKETGYGKNIVLTIDDEYSVLYAHLASFSVKIGDVVKQGMPIGLVGNTGATTNAHLHFEMIKNGKKINPVGLLPKF</sequence>
<keyword evidence="1" id="KW-1133">Transmembrane helix</keyword>
<dbReference type="KEGG" id="aup:AsAng_0029230"/>
<dbReference type="InterPro" id="IPR016047">
    <property type="entry name" value="M23ase_b-sheet_dom"/>
</dbReference>
<evidence type="ECO:0000256" key="1">
    <source>
        <dbReference type="SAM" id="Phobius"/>
    </source>
</evidence>
<organism evidence="4 5">
    <name type="scientific">Aureispira anguillae</name>
    <dbReference type="NCBI Taxonomy" id="2864201"/>
    <lineage>
        <taxon>Bacteria</taxon>
        <taxon>Pseudomonadati</taxon>
        <taxon>Bacteroidota</taxon>
        <taxon>Saprospiria</taxon>
        <taxon>Saprospirales</taxon>
        <taxon>Saprospiraceae</taxon>
        <taxon>Aureispira</taxon>
    </lineage>
</organism>
<evidence type="ECO:0000259" key="3">
    <source>
        <dbReference type="Pfam" id="PF05569"/>
    </source>
</evidence>
<dbReference type="CDD" id="cd12797">
    <property type="entry name" value="M23_peptidase"/>
    <property type="match status" value="1"/>
</dbReference>
<dbReference type="Gene3D" id="2.70.70.10">
    <property type="entry name" value="Glucose Permease (Domain IIA)"/>
    <property type="match status" value="1"/>
</dbReference>
<dbReference type="SUPFAM" id="SSF51261">
    <property type="entry name" value="Duplicated hybrid motif"/>
    <property type="match status" value="1"/>
</dbReference>
<keyword evidence="5" id="KW-1185">Reference proteome</keyword>
<feature type="transmembrane region" description="Helical" evidence="1">
    <location>
        <begin position="6"/>
        <end position="25"/>
    </location>
</feature>
<accession>A0A915YFK0</accession>
<dbReference type="InterPro" id="IPR008756">
    <property type="entry name" value="Peptidase_M56"/>
</dbReference>
<proteinExistence type="predicted"/>
<feature type="transmembrane region" description="Helical" evidence="1">
    <location>
        <begin position="37"/>
        <end position="55"/>
    </location>
</feature>
<keyword evidence="1" id="KW-0472">Membrane</keyword>